<dbReference type="Gene3D" id="1.10.1370.10">
    <property type="entry name" value="Neurolysin, domain 3"/>
    <property type="match status" value="1"/>
</dbReference>
<dbReference type="GO" id="GO:0006518">
    <property type="term" value="P:peptide metabolic process"/>
    <property type="evidence" value="ECO:0007669"/>
    <property type="project" value="TreeGrafter"/>
</dbReference>
<dbReference type="AlphaFoldDB" id="A0AAV9GG38"/>
<keyword evidence="4 7" id="KW-0378">Hydrolase</keyword>
<evidence type="ECO:0000256" key="7">
    <source>
        <dbReference type="RuleBase" id="RU003435"/>
    </source>
</evidence>
<dbReference type="GO" id="GO:0006508">
    <property type="term" value="P:proteolysis"/>
    <property type="evidence" value="ECO:0007669"/>
    <property type="project" value="UniProtKB-KW"/>
</dbReference>
<dbReference type="InterPro" id="IPR024077">
    <property type="entry name" value="Neurolysin/TOP_dom2"/>
</dbReference>
<reference evidence="9" key="1">
    <citation type="journal article" date="2023" name="Mol. Phylogenet. Evol.">
        <title>Genome-scale phylogeny and comparative genomics of the fungal order Sordariales.</title>
        <authorList>
            <person name="Hensen N."/>
            <person name="Bonometti L."/>
            <person name="Westerberg I."/>
            <person name="Brannstrom I.O."/>
            <person name="Guillou S."/>
            <person name="Cros-Aarteil S."/>
            <person name="Calhoun S."/>
            <person name="Haridas S."/>
            <person name="Kuo A."/>
            <person name="Mondo S."/>
            <person name="Pangilinan J."/>
            <person name="Riley R."/>
            <person name="LaButti K."/>
            <person name="Andreopoulos B."/>
            <person name="Lipzen A."/>
            <person name="Chen C."/>
            <person name="Yan M."/>
            <person name="Daum C."/>
            <person name="Ng V."/>
            <person name="Clum A."/>
            <person name="Steindorff A."/>
            <person name="Ohm R.A."/>
            <person name="Martin F."/>
            <person name="Silar P."/>
            <person name="Natvig D.O."/>
            <person name="Lalanne C."/>
            <person name="Gautier V."/>
            <person name="Ament-Velasquez S.L."/>
            <person name="Kruys A."/>
            <person name="Hutchinson M.I."/>
            <person name="Powell A.J."/>
            <person name="Barry K."/>
            <person name="Miller A.N."/>
            <person name="Grigoriev I.V."/>
            <person name="Debuchy R."/>
            <person name="Gladieux P."/>
            <person name="Hiltunen Thoren M."/>
            <person name="Johannesson H."/>
        </authorList>
    </citation>
    <scope>NUCLEOTIDE SEQUENCE</scope>
    <source>
        <strain evidence="9">PSN243</strain>
    </source>
</reference>
<keyword evidence="10" id="KW-1185">Reference proteome</keyword>
<dbReference type="EMBL" id="MU865955">
    <property type="protein sequence ID" value="KAK4446611.1"/>
    <property type="molecule type" value="Genomic_DNA"/>
</dbReference>
<gene>
    <name evidence="9" type="ORF">QBC34DRAFT_469068</name>
</gene>
<reference evidence="9" key="2">
    <citation type="submission" date="2023-05" db="EMBL/GenBank/DDBJ databases">
        <authorList>
            <consortium name="Lawrence Berkeley National Laboratory"/>
            <person name="Steindorff A."/>
            <person name="Hensen N."/>
            <person name="Bonometti L."/>
            <person name="Westerberg I."/>
            <person name="Brannstrom I.O."/>
            <person name="Guillou S."/>
            <person name="Cros-Aarteil S."/>
            <person name="Calhoun S."/>
            <person name="Haridas S."/>
            <person name="Kuo A."/>
            <person name="Mondo S."/>
            <person name="Pangilinan J."/>
            <person name="Riley R."/>
            <person name="Labutti K."/>
            <person name="Andreopoulos B."/>
            <person name="Lipzen A."/>
            <person name="Chen C."/>
            <person name="Yanf M."/>
            <person name="Daum C."/>
            <person name="Ng V."/>
            <person name="Clum A."/>
            <person name="Ohm R."/>
            <person name="Martin F."/>
            <person name="Silar P."/>
            <person name="Natvig D."/>
            <person name="Lalanne C."/>
            <person name="Gautier V."/>
            <person name="Ament-Velasquez S.L."/>
            <person name="Kruys A."/>
            <person name="Hutchinson M.I."/>
            <person name="Powell A.J."/>
            <person name="Barry K."/>
            <person name="Miller A.N."/>
            <person name="Grigoriev I.V."/>
            <person name="Debuchy R."/>
            <person name="Gladieux P."/>
            <person name="Thoren M.H."/>
            <person name="Johannesson H."/>
        </authorList>
    </citation>
    <scope>NUCLEOTIDE SEQUENCE</scope>
    <source>
        <strain evidence="9">PSN243</strain>
    </source>
</reference>
<evidence type="ECO:0000313" key="9">
    <source>
        <dbReference type="EMBL" id="KAK4446611.1"/>
    </source>
</evidence>
<keyword evidence="6 7" id="KW-0482">Metalloprotease</keyword>
<dbReference type="PANTHER" id="PTHR11804:SF84">
    <property type="entry name" value="SACCHAROLYSIN"/>
    <property type="match status" value="1"/>
</dbReference>
<evidence type="ECO:0000256" key="6">
    <source>
        <dbReference type="ARBA" id="ARBA00023049"/>
    </source>
</evidence>
<dbReference type="InterPro" id="IPR001567">
    <property type="entry name" value="Pept_M3A_M3B_dom"/>
</dbReference>
<evidence type="ECO:0000256" key="2">
    <source>
        <dbReference type="ARBA" id="ARBA00022670"/>
    </source>
</evidence>
<dbReference type="InterPro" id="IPR045090">
    <property type="entry name" value="Pept_M3A_M3B"/>
</dbReference>
<evidence type="ECO:0000256" key="5">
    <source>
        <dbReference type="ARBA" id="ARBA00022833"/>
    </source>
</evidence>
<name>A0AAV9GG38_9PEZI</name>
<keyword evidence="3 7" id="KW-0479">Metal-binding</keyword>
<dbReference type="Proteomes" id="UP001321760">
    <property type="component" value="Unassembled WGS sequence"/>
</dbReference>
<comment type="similarity">
    <text evidence="1 7">Belongs to the peptidase M3 family.</text>
</comment>
<dbReference type="GO" id="GO:0004222">
    <property type="term" value="F:metalloendopeptidase activity"/>
    <property type="evidence" value="ECO:0007669"/>
    <property type="project" value="InterPro"/>
</dbReference>
<dbReference type="Gene3D" id="1.10.1370.40">
    <property type="match status" value="1"/>
</dbReference>
<protein>
    <recommendedName>
        <fullName evidence="8">Peptidase M3A/M3B catalytic domain-containing protein</fullName>
    </recommendedName>
</protein>
<dbReference type="Pfam" id="PF01432">
    <property type="entry name" value="Peptidase_M3"/>
    <property type="match status" value="2"/>
</dbReference>
<evidence type="ECO:0000256" key="1">
    <source>
        <dbReference type="ARBA" id="ARBA00006040"/>
    </source>
</evidence>
<sequence>MADNNPHRRPYRIPTADEISGILADTVQKYHAMQDEIARIPVDKISFENLVIPWVRVEKETSIHITVFRGLLNVGLRDLRDTWGNLPRTYFAAVAAWYQRPDLSARFFAAKRLMDKDKEAMQGKSVSKWGPWEDWLAYHIEEFEVWDNRPPSTSSADVLSESAKTEIAESEGKLDHLRNIFTEMYNKTPLKTTYDVLAATHSSEARKREWMAGEAASAAYAPVCRAMIYQQALVAQLRDAKNYGELKFKTQAFPDRPIITDLLHRLGRQISVMSERLVSVLRQIRARDLGISTHHTEREMPPWDYFYYQQKLVNVIVGLGPDEVAQYFPMSHTIPAIFDVVGPLFGGQIKEIDPQTLDPRCLWHENTCLSLHQFKNIVVHELGHALHRLFVENKDSPAGGKYDGFAPDFVEIPSHVLEYILDQKDVVQRIIRHPTDRTKAAAPVKDLTALASNLSEAFCLDRFFASIDNHRMAEMDLYINGLTLEEAAVLSEADLQRKWYAISDNDLGTNLKLEDNMNFHGYAAGCFLSFYAQGLHGKNHSHSLAQSFAADVFITKLRDNFWNPKVWDEYRQQLLRIPVEWHPGADELRKYFGRMPQPRLIEALGVVEKLLGRLEKELAAGS</sequence>
<comment type="caution">
    <text evidence="9">The sequence shown here is derived from an EMBL/GenBank/DDBJ whole genome shotgun (WGS) entry which is preliminary data.</text>
</comment>
<organism evidence="9 10">
    <name type="scientific">Podospora aff. communis PSN243</name>
    <dbReference type="NCBI Taxonomy" id="3040156"/>
    <lineage>
        <taxon>Eukaryota</taxon>
        <taxon>Fungi</taxon>
        <taxon>Dikarya</taxon>
        <taxon>Ascomycota</taxon>
        <taxon>Pezizomycotina</taxon>
        <taxon>Sordariomycetes</taxon>
        <taxon>Sordariomycetidae</taxon>
        <taxon>Sordariales</taxon>
        <taxon>Podosporaceae</taxon>
        <taxon>Podospora</taxon>
    </lineage>
</organism>
<evidence type="ECO:0000313" key="10">
    <source>
        <dbReference type="Proteomes" id="UP001321760"/>
    </source>
</evidence>
<feature type="domain" description="Peptidase M3A/M3B catalytic" evidence="8">
    <location>
        <begin position="370"/>
        <end position="576"/>
    </location>
</feature>
<dbReference type="GO" id="GO:0046872">
    <property type="term" value="F:metal ion binding"/>
    <property type="evidence" value="ECO:0007669"/>
    <property type="project" value="UniProtKB-UniRule"/>
</dbReference>
<comment type="cofactor">
    <cofactor evidence="7">
        <name>Zn(2+)</name>
        <dbReference type="ChEBI" id="CHEBI:29105"/>
    </cofactor>
    <text evidence="7">Binds 1 zinc ion.</text>
</comment>
<keyword evidence="2 7" id="KW-0645">Protease</keyword>
<evidence type="ECO:0000256" key="3">
    <source>
        <dbReference type="ARBA" id="ARBA00022723"/>
    </source>
</evidence>
<evidence type="ECO:0000256" key="4">
    <source>
        <dbReference type="ARBA" id="ARBA00022801"/>
    </source>
</evidence>
<dbReference type="SUPFAM" id="SSF55486">
    <property type="entry name" value="Metalloproteases ('zincins'), catalytic domain"/>
    <property type="match status" value="1"/>
</dbReference>
<keyword evidence="5 7" id="KW-0862">Zinc</keyword>
<proteinExistence type="inferred from homology"/>
<dbReference type="PANTHER" id="PTHR11804">
    <property type="entry name" value="PROTEASE M3 THIMET OLIGOPEPTIDASE-RELATED"/>
    <property type="match status" value="1"/>
</dbReference>
<feature type="domain" description="Peptidase M3A/M3B catalytic" evidence="8">
    <location>
        <begin position="198"/>
        <end position="356"/>
    </location>
</feature>
<accession>A0AAV9GG38</accession>
<evidence type="ECO:0000259" key="8">
    <source>
        <dbReference type="Pfam" id="PF01432"/>
    </source>
</evidence>